<organism evidence="3 4">
    <name type="scientific">Leminorella richardii</name>
    <dbReference type="NCBI Taxonomy" id="158841"/>
    <lineage>
        <taxon>Bacteria</taxon>
        <taxon>Pseudomonadati</taxon>
        <taxon>Pseudomonadota</taxon>
        <taxon>Gammaproteobacteria</taxon>
        <taxon>Enterobacterales</taxon>
        <taxon>Budviciaceae</taxon>
        <taxon>Leminorella</taxon>
    </lineage>
</organism>
<proteinExistence type="predicted"/>
<keyword evidence="1" id="KW-0812">Transmembrane</keyword>
<evidence type="ECO:0000259" key="2">
    <source>
        <dbReference type="Pfam" id="PF04235"/>
    </source>
</evidence>
<dbReference type="NCBIfam" id="NF008093">
    <property type="entry name" value="PRK10835.1"/>
    <property type="match status" value="1"/>
</dbReference>
<protein>
    <submittedName>
        <fullName evidence="3">Predicted membrane protein</fullName>
    </submittedName>
</protein>
<feature type="transmembrane region" description="Helical" evidence="1">
    <location>
        <begin position="143"/>
        <end position="160"/>
    </location>
</feature>
<feature type="transmembrane region" description="Helical" evidence="1">
    <location>
        <begin position="20"/>
        <end position="39"/>
    </location>
</feature>
<feature type="transmembrane region" description="Helical" evidence="1">
    <location>
        <begin position="59"/>
        <end position="83"/>
    </location>
</feature>
<feature type="transmembrane region" description="Helical" evidence="1">
    <location>
        <begin position="90"/>
        <end position="108"/>
    </location>
</feature>
<feature type="transmembrane region" description="Helical" evidence="1">
    <location>
        <begin position="316"/>
        <end position="334"/>
    </location>
</feature>
<dbReference type="InterPro" id="IPR052529">
    <property type="entry name" value="Bact_Transport_Assoc"/>
</dbReference>
<reference evidence="3 4" key="1">
    <citation type="submission" date="2018-06" db="EMBL/GenBank/DDBJ databases">
        <authorList>
            <consortium name="Pathogen Informatics"/>
            <person name="Doyle S."/>
        </authorList>
    </citation>
    <scope>NUCLEOTIDE SEQUENCE [LARGE SCALE GENOMIC DNA]</scope>
    <source>
        <strain evidence="3 4">NCTC12151</strain>
    </source>
</reference>
<accession>A0A2X4V851</accession>
<dbReference type="KEGG" id="lri:NCTC12151_02100"/>
<dbReference type="PANTHER" id="PTHR30590:SF2">
    <property type="entry name" value="INNER MEMBRANE PROTEIN"/>
    <property type="match status" value="1"/>
</dbReference>
<dbReference type="EMBL" id="LS483470">
    <property type="protein sequence ID" value="SQI41480.1"/>
    <property type="molecule type" value="Genomic_DNA"/>
</dbReference>
<keyword evidence="1" id="KW-1133">Transmembrane helix</keyword>
<dbReference type="PANTHER" id="PTHR30590">
    <property type="entry name" value="INNER MEMBRANE PROTEIN"/>
    <property type="match status" value="1"/>
</dbReference>
<feature type="transmembrane region" description="Helical" evidence="1">
    <location>
        <begin position="242"/>
        <end position="262"/>
    </location>
</feature>
<keyword evidence="1" id="KW-0472">Membrane</keyword>
<dbReference type="OrthoDB" id="9807744at2"/>
<evidence type="ECO:0000256" key="1">
    <source>
        <dbReference type="SAM" id="Phobius"/>
    </source>
</evidence>
<evidence type="ECO:0000313" key="4">
    <source>
        <dbReference type="Proteomes" id="UP000249005"/>
    </source>
</evidence>
<sequence>MPAETVKASRIQALDSVRGMALLGILILNISGFALPRAGYMNPTYLGVPSFSDAAVWSVLNVTAQGSFLAMFALLFGASLALLRQRSATWNLSRLGWLAMLGFFHGVWLWEGDILLTYAAVGMGAVIVMRSSSSPRGMLRTGIVLFVIGLLLMLWMGTLVDSSSSADWTPSVVDLDREAAWKLTGGEVARGERLSMTLSVLFSVFLQYGWQLMGTMLIGAALTECGWLKGEWRIADYRRQGWLWMLIALAIKGGAVALQWRFDWQLATAGYYLQTVKELGSVLQGLAYMALWFGYGQSAMLAPVGRCLAKVGRMTLSNYLLQTLVCTTLFYRLGGYRHFDRLSLLAIVPAVWAINLAFSLLWLRYFRQGPVEWLWRRVTDAVVPVR</sequence>
<keyword evidence="4" id="KW-1185">Reference proteome</keyword>
<dbReference type="Proteomes" id="UP000249005">
    <property type="component" value="Chromosome 1"/>
</dbReference>
<dbReference type="Pfam" id="PF04235">
    <property type="entry name" value="DUF418"/>
    <property type="match status" value="1"/>
</dbReference>
<evidence type="ECO:0000313" key="3">
    <source>
        <dbReference type="EMBL" id="SQI41480.1"/>
    </source>
</evidence>
<dbReference type="AlphaFoldDB" id="A0A2X4V851"/>
<gene>
    <name evidence="3" type="ORF">NCTC12151_02100</name>
</gene>
<dbReference type="InterPro" id="IPR007349">
    <property type="entry name" value="DUF418"/>
</dbReference>
<feature type="domain" description="DUF418" evidence="2">
    <location>
        <begin position="225"/>
        <end position="379"/>
    </location>
</feature>
<name>A0A2X4V851_9GAMM</name>
<feature type="transmembrane region" description="Helical" evidence="1">
    <location>
        <begin position="114"/>
        <end position="131"/>
    </location>
</feature>
<feature type="transmembrane region" description="Helical" evidence="1">
    <location>
        <begin position="200"/>
        <end position="222"/>
    </location>
</feature>
<feature type="transmembrane region" description="Helical" evidence="1">
    <location>
        <begin position="282"/>
        <end position="304"/>
    </location>
</feature>
<feature type="transmembrane region" description="Helical" evidence="1">
    <location>
        <begin position="346"/>
        <end position="366"/>
    </location>
</feature>
<dbReference type="RefSeq" id="WP_111740598.1">
    <property type="nucleotide sequence ID" value="NZ_LR698987.1"/>
</dbReference>